<feature type="compositionally biased region" description="Basic residues" evidence="1">
    <location>
        <begin position="76"/>
        <end position="86"/>
    </location>
</feature>
<name>A0A060TDR3_BLAAD</name>
<dbReference type="AlphaFoldDB" id="A0A060TDR3"/>
<organism evidence="2">
    <name type="scientific">Blastobotrys adeninivorans</name>
    <name type="common">Yeast</name>
    <name type="synonym">Arxula adeninivorans</name>
    <dbReference type="NCBI Taxonomy" id="409370"/>
    <lineage>
        <taxon>Eukaryota</taxon>
        <taxon>Fungi</taxon>
        <taxon>Dikarya</taxon>
        <taxon>Ascomycota</taxon>
        <taxon>Saccharomycotina</taxon>
        <taxon>Dipodascomycetes</taxon>
        <taxon>Dipodascales</taxon>
        <taxon>Trichomonascaceae</taxon>
        <taxon>Blastobotrys</taxon>
    </lineage>
</organism>
<feature type="compositionally biased region" description="Polar residues" evidence="1">
    <location>
        <begin position="42"/>
        <end position="64"/>
    </location>
</feature>
<feature type="region of interest" description="Disordered" evidence="1">
    <location>
        <begin position="531"/>
        <end position="589"/>
    </location>
</feature>
<feature type="compositionally biased region" description="Basic and acidic residues" evidence="1">
    <location>
        <begin position="420"/>
        <end position="435"/>
    </location>
</feature>
<feature type="compositionally biased region" description="Low complexity" evidence="1">
    <location>
        <begin position="573"/>
        <end position="589"/>
    </location>
</feature>
<evidence type="ECO:0000256" key="1">
    <source>
        <dbReference type="SAM" id="MobiDB-lite"/>
    </source>
</evidence>
<dbReference type="InterPro" id="IPR038014">
    <property type="entry name" value="Ies1"/>
</dbReference>
<gene>
    <name evidence="2" type="ORF">GNLVRS02_ARAD1D46178g</name>
</gene>
<accession>A0A060TDR3</accession>
<feature type="compositionally biased region" description="Polar residues" evidence="1">
    <location>
        <begin position="628"/>
        <end position="637"/>
    </location>
</feature>
<feature type="region of interest" description="Disordered" evidence="1">
    <location>
        <begin position="1"/>
        <end position="90"/>
    </location>
</feature>
<dbReference type="EMBL" id="HG937694">
    <property type="protein sequence ID" value="CDP38944.1"/>
    <property type="molecule type" value="Genomic_DNA"/>
</dbReference>
<sequence length="678" mass="75722">MDVSALTNPEPEVSTPRASLKSILNEDPAPPPQIATPGMTPNPVSAAQMTPNSEFGGTPRTPNSAMGDDDGDGKKSSSKRSHHRTYHTLLTGSKVRHLKKKDGEPLWRADIQYDFLRYVFENEERVFTNPYSKQYGSTFADIYIDTMARSSKTSKVLREKLLSDRKASTNMAMVCLLVNIGRMNTTLNFFPEMKAQLRTYHPIPSLQCYSDTEDQYKQLQDAPRLKSILKGACEDRAEPITFQELGSVAGRPKTNPVNLIFLMSTYYAKVQQRFFTDSHDVFDLVMNRNLSSESRGRAFLWLVWAYLETDQDPEQLKHNPFGPGLENGTKMPALVQLTEEEIAKENVDPPIEVEFGTKMTRERTMYIESTNAANMSAAAAVMAQANGRNGRPSPSDGTDRGLSPATSSSPGPIPPALESRSLRARDSLPDYRDSPLDDDPSGTPKGKPPAQKVNYALLPRRRRPGAMEIRARKCQLEIERILSVRERRLRRARYAEGAIKRLWDRMKDKDALYDSEEEWKDSYNQIQQLAEENAEDKSGSEPADKSEEKSEEKTEESPSGPAIKKEGSESTEPDATAPPASASASTSDTSLVNMADIIGEEMSAIAKSLRRAVRWTRRWRQLHEQGELAQQQPSTVSADPHIDPQKMDPSELKRHSLSVMRLSSVLDSDGDVAMGQGY</sequence>
<reference evidence="2" key="2">
    <citation type="submission" date="2014-06" db="EMBL/GenBank/DDBJ databases">
        <title>The complete genome of Blastobotrys (Arxula) adeninivorans LS3 - a yeast of biotechnological interest.</title>
        <authorList>
            <person name="Kunze G."/>
            <person name="Gaillardin C."/>
            <person name="Czernicka M."/>
            <person name="Durrens P."/>
            <person name="Martin T."/>
            <person name="Boer E."/>
            <person name="Gabaldon T."/>
            <person name="Cruz J."/>
            <person name="Talla E."/>
            <person name="Marck C."/>
            <person name="Goffeau A."/>
            <person name="Barbe V."/>
            <person name="Baret P."/>
            <person name="Baronian K."/>
            <person name="Beier S."/>
            <person name="Bleykasten C."/>
            <person name="Bode R."/>
            <person name="Casaregola S."/>
            <person name="Despons L."/>
            <person name="Fairhead C."/>
            <person name="Giersberg M."/>
            <person name="Gierski P."/>
            <person name="Hahnel U."/>
            <person name="Hartmann A."/>
            <person name="Jankowska D."/>
            <person name="Jubin C."/>
            <person name="Jung P."/>
            <person name="Lafontaine I."/>
            <person name="Leh-Louis V."/>
            <person name="Lemaire M."/>
            <person name="Marcet-Houben M."/>
            <person name="Mascher M."/>
            <person name="Morel G."/>
            <person name="Richard G.-F."/>
            <person name="Riechen J."/>
            <person name="Sacerdot C."/>
            <person name="Sarkar A."/>
            <person name="Savel G."/>
            <person name="Schacherer J."/>
            <person name="Sherman D."/>
            <person name="Straub M.-L."/>
            <person name="Stein N."/>
            <person name="Thierry A."/>
            <person name="Trautwein-Schult A."/>
            <person name="Westhof E."/>
            <person name="Worch S."/>
            <person name="Dujon B."/>
            <person name="Souciet J.-L."/>
            <person name="Wincker P."/>
            <person name="Scholz U."/>
            <person name="Neuveglise N."/>
        </authorList>
    </citation>
    <scope>NUCLEOTIDE SEQUENCE</scope>
    <source>
        <strain evidence="2">LS3</strain>
    </source>
</reference>
<feature type="compositionally biased region" description="Basic and acidic residues" evidence="1">
    <location>
        <begin position="640"/>
        <end position="649"/>
    </location>
</feature>
<proteinExistence type="predicted"/>
<feature type="region of interest" description="Disordered" evidence="1">
    <location>
        <begin position="625"/>
        <end position="649"/>
    </location>
</feature>
<dbReference type="GO" id="GO:0031011">
    <property type="term" value="C:Ino80 complex"/>
    <property type="evidence" value="ECO:0007669"/>
    <property type="project" value="InterPro"/>
</dbReference>
<dbReference type="PANTHER" id="PTHR37287:SF1">
    <property type="entry name" value="INO EIGHTY SUBUNIT 1"/>
    <property type="match status" value="1"/>
</dbReference>
<feature type="compositionally biased region" description="Basic and acidic residues" evidence="1">
    <location>
        <begin position="535"/>
        <end position="556"/>
    </location>
</feature>
<dbReference type="PANTHER" id="PTHR37287">
    <property type="entry name" value="INO EIGHTY SUBUNIT 1"/>
    <property type="match status" value="1"/>
</dbReference>
<protein>
    <submittedName>
        <fullName evidence="2">ARAD1D46178p</fullName>
    </submittedName>
</protein>
<evidence type="ECO:0000313" key="2">
    <source>
        <dbReference type="EMBL" id="CDP38944.1"/>
    </source>
</evidence>
<feature type="region of interest" description="Disordered" evidence="1">
    <location>
        <begin position="385"/>
        <end position="454"/>
    </location>
</feature>
<reference evidence="2" key="1">
    <citation type="submission" date="2014-02" db="EMBL/GenBank/DDBJ databases">
        <authorList>
            <person name="Genoscope - CEA"/>
        </authorList>
    </citation>
    <scope>NUCLEOTIDE SEQUENCE</scope>
    <source>
        <strain evidence="2">LS3</strain>
    </source>
</reference>